<dbReference type="GO" id="GO:0008794">
    <property type="term" value="F:arsenate reductase (glutaredoxin) activity"/>
    <property type="evidence" value="ECO:0007669"/>
    <property type="project" value="UniProtKB-UniRule"/>
</dbReference>
<dbReference type="SUPFAM" id="SSF52833">
    <property type="entry name" value="Thioredoxin-like"/>
    <property type="match status" value="1"/>
</dbReference>
<dbReference type="Proteomes" id="UP000503222">
    <property type="component" value="Chromosome"/>
</dbReference>
<comment type="similarity">
    <text evidence="1 6 7">Belongs to the ArsC family.</text>
</comment>
<keyword evidence="3 7" id="KW-0560">Oxidoreductase</keyword>
<dbReference type="RefSeq" id="WP_166410521.1">
    <property type="nucleotide sequence ID" value="NZ_CP049869.1"/>
</dbReference>
<dbReference type="PROSITE" id="PS51353">
    <property type="entry name" value="ARSC"/>
    <property type="match status" value="1"/>
</dbReference>
<sequence length="115" mass="12925">MNVTIYHNPACGTSRKTLAILQEADANITVIEYLKNPPSREELQRIYIRGGMTPRQGLRAKEPLAEELGLTQPVASDDAILDAMVRHPILINRPLVETDKGVRLCRPQELVRELL</sequence>
<gene>
    <name evidence="8" type="primary">arsC</name>
    <name evidence="8" type="ORF">G7077_03570</name>
</gene>
<evidence type="ECO:0000256" key="2">
    <source>
        <dbReference type="ARBA" id="ARBA00022849"/>
    </source>
</evidence>
<proteinExistence type="inferred from homology"/>
<evidence type="ECO:0000256" key="5">
    <source>
        <dbReference type="ARBA" id="ARBA00039879"/>
    </source>
</evidence>
<keyword evidence="2" id="KW-0059">Arsenical resistance</keyword>
<evidence type="ECO:0000256" key="6">
    <source>
        <dbReference type="PROSITE-ProRule" id="PRU01282"/>
    </source>
</evidence>
<dbReference type="Pfam" id="PF03960">
    <property type="entry name" value="ArsC"/>
    <property type="match status" value="1"/>
</dbReference>
<dbReference type="GO" id="GO:0046685">
    <property type="term" value="P:response to arsenic-containing substance"/>
    <property type="evidence" value="ECO:0007669"/>
    <property type="project" value="UniProtKB-KW"/>
</dbReference>
<evidence type="ECO:0000256" key="7">
    <source>
        <dbReference type="RuleBase" id="RU362029"/>
    </source>
</evidence>
<comment type="catalytic activity">
    <reaction evidence="7">
        <text>[glutaredoxin]-dithiol + arsenate + glutathione + H(+) = glutathionyl-S-S-[glutaredoxin] + arsenite + H2O</text>
        <dbReference type="Rhea" id="RHEA:22016"/>
        <dbReference type="Rhea" id="RHEA-COMP:10729"/>
        <dbReference type="Rhea" id="RHEA-COMP:17668"/>
        <dbReference type="ChEBI" id="CHEBI:15377"/>
        <dbReference type="ChEBI" id="CHEBI:15378"/>
        <dbReference type="ChEBI" id="CHEBI:29242"/>
        <dbReference type="ChEBI" id="CHEBI:29950"/>
        <dbReference type="ChEBI" id="CHEBI:48597"/>
        <dbReference type="ChEBI" id="CHEBI:57925"/>
        <dbReference type="ChEBI" id="CHEBI:146199"/>
        <dbReference type="EC" id="1.20.4.1"/>
    </reaction>
</comment>
<dbReference type="NCBIfam" id="TIGR00014">
    <property type="entry name" value="arsC"/>
    <property type="match status" value="1"/>
</dbReference>
<organism evidence="8 9">
    <name type="scientific">Sphingomonas piscis</name>
    <dbReference type="NCBI Taxonomy" id="2714943"/>
    <lineage>
        <taxon>Bacteria</taxon>
        <taxon>Pseudomonadati</taxon>
        <taxon>Pseudomonadota</taxon>
        <taxon>Alphaproteobacteria</taxon>
        <taxon>Sphingomonadales</taxon>
        <taxon>Sphingomonadaceae</taxon>
        <taxon>Sphingomonas</taxon>
    </lineage>
</organism>
<evidence type="ECO:0000256" key="4">
    <source>
        <dbReference type="ARBA" id="ARBA00038969"/>
    </source>
</evidence>
<dbReference type="PANTHER" id="PTHR30041:SF5">
    <property type="entry name" value="ARSENATE REDUCTASE-RELATED"/>
    <property type="match status" value="1"/>
</dbReference>
<dbReference type="PANTHER" id="PTHR30041">
    <property type="entry name" value="ARSENATE REDUCTASE"/>
    <property type="match status" value="1"/>
</dbReference>
<dbReference type="InterPro" id="IPR036249">
    <property type="entry name" value="Thioredoxin-like_sf"/>
</dbReference>
<accession>A0A6G7YN16</accession>
<keyword evidence="9" id="KW-1185">Reference proteome</keyword>
<dbReference type="EC" id="1.20.4.1" evidence="4 7"/>
<dbReference type="KEGG" id="spii:G7077_03570"/>
<dbReference type="InterPro" id="IPR006660">
    <property type="entry name" value="Arsenate_reductase-like"/>
</dbReference>
<dbReference type="EMBL" id="CP049869">
    <property type="protein sequence ID" value="QIK78127.1"/>
    <property type="molecule type" value="Genomic_DNA"/>
</dbReference>
<dbReference type="CDD" id="cd03034">
    <property type="entry name" value="ArsC_ArsC"/>
    <property type="match status" value="1"/>
</dbReference>
<reference evidence="8 9" key="1">
    <citation type="submission" date="2020-03" db="EMBL/GenBank/DDBJ databases">
        <title>Sphingomonas sp. nov., isolated from fish.</title>
        <authorList>
            <person name="Hyun D.-W."/>
            <person name="Bae J.-W."/>
        </authorList>
    </citation>
    <scope>NUCLEOTIDE SEQUENCE [LARGE SCALE GENOMIC DNA]</scope>
    <source>
        <strain evidence="8 9">HDW15B</strain>
    </source>
</reference>
<name>A0A6G7YN16_9SPHN</name>
<evidence type="ECO:0000313" key="8">
    <source>
        <dbReference type="EMBL" id="QIK78127.1"/>
    </source>
</evidence>
<dbReference type="Gene3D" id="3.40.30.10">
    <property type="entry name" value="Glutaredoxin"/>
    <property type="match status" value="1"/>
</dbReference>
<dbReference type="AlphaFoldDB" id="A0A6G7YN16"/>
<protein>
    <recommendedName>
        <fullName evidence="5 7">Arsenate reductase</fullName>
        <ecNumber evidence="4 7">1.20.4.1</ecNumber>
    </recommendedName>
</protein>
<evidence type="ECO:0000313" key="9">
    <source>
        <dbReference type="Proteomes" id="UP000503222"/>
    </source>
</evidence>
<evidence type="ECO:0000256" key="3">
    <source>
        <dbReference type="ARBA" id="ARBA00023002"/>
    </source>
</evidence>
<dbReference type="InterPro" id="IPR006659">
    <property type="entry name" value="Arsenate_reductase"/>
</dbReference>
<evidence type="ECO:0000256" key="1">
    <source>
        <dbReference type="ARBA" id="ARBA00007198"/>
    </source>
</evidence>